<dbReference type="GO" id="GO:0004497">
    <property type="term" value="F:monooxygenase activity"/>
    <property type="evidence" value="ECO:0007669"/>
    <property type="project" value="UniProtKB-KW"/>
</dbReference>
<dbReference type="SUPFAM" id="SSF54909">
    <property type="entry name" value="Dimeric alpha+beta barrel"/>
    <property type="match status" value="1"/>
</dbReference>
<dbReference type="InterPro" id="IPR011008">
    <property type="entry name" value="Dimeric_a/b-barrel"/>
</dbReference>
<name>A0ABW5BK37_9PROT</name>
<feature type="domain" description="ABM" evidence="1">
    <location>
        <begin position="20"/>
        <end position="111"/>
    </location>
</feature>
<gene>
    <name evidence="2" type="ORF">ACFSKO_07870</name>
</gene>
<dbReference type="EMBL" id="JBHUII010000004">
    <property type="protein sequence ID" value="MFD2205521.1"/>
    <property type="molecule type" value="Genomic_DNA"/>
</dbReference>
<keyword evidence="2" id="KW-0503">Monooxygenase</keyword>
<keyword evidence="3" id="KW-1185">Reference proteome</keyword>
<comment type="caution">
    <text evidence="2">The sequence shown here is derived from an EMBL/GenBank/DDBJ whole genome shotgun (WGS) entry which is preliminary data.</text>
</comment>
<evidence type="ECO:0000259" key="1">
    <source>
        <dbReference type="PROSITE" id="PS51725"/>
    </source>
</evidence>
<proteinExistence type="predicted"/>
<reference evidence="3" key="1">
    <citation type="journal article" date="2019" name="Int. J. Syst. Evol. Microbiol.">
        <title>The Global Catalogue of Microorganisms (GCM) 10K type strain sequencing project: providing services to taxonomists for standard genome sequencing and annotation.</title>
        <authorList>
            <consortium name="The Broad Institute Genomics Platform"/>
            <consortium name="The Broad Institute Genome Sequencing Center for Infectious Disease"/>
            <person name="Wu L."/>
            <person name="Ma J."/>
        </authorList>
    </citation>
    <scope>NUCLEOTIDE SEQUENCE [LARGE SCALE GENOMIC DNA]</scope>
    <source>
        <strain evidence="3">CGMCC 4.7192</strain>
    </source>
</reference>
<dbReference type="InterPro" id="IPR007138">
    <property type="entry name" value="ABM_dom"/>
</dbReference>
<dbReference type="PANTHER" id="PTHR33336:SF3">
    <property type="entry name" value="ABM DOMAIN-CONTAINING PROTEIN"/>
    <property type="match status" value="1"/>
</dbReference>
<dbReference type="PANTHER" id="PTHR33336">
    <property type="entry name" value="QUINOL MONOOXYGENASE YGIN-RELATED"/>
    <property type="match status" value="1"/>
</dbReference>
<dbReference type="RefSeq" id="WP_380250212.1">
    <property type="nucleotide sequence ID" value="NZ_JBHUII010000004.1"/>
</dbReference>
<dbReference type="InterPro" id="IPR050744">
    <property type="entry name" value="AI-2_Isomerase_LsrG"/>
</dbReference>
<dbReference type="Proteomes" id="UP001597294">
    <property type="component" value="Unassembled WGS sequence"/>
</dbReference>
<keyword evidence="2" id="KW-0560">Oxidoreductase</keyword>
<protein>
    <submittedName>
        <fullName evidence="2">Quinol monooxygenase</fullName>
        <ecNumber evidence="2">1.-.-.-</ecNumber>
    </submittedName>
</protein>
<accession>A0ABW5BK37</accession>
<dbReference type="EC" id="1.-.-.-" evidence="2"/>
<evidence type="ECO:0000313" key="3">
    <source>
        <dbReference type="Proteomes" id="UP001597294"/>
    </source>
</evidence>
<sequence>MSNDNQILLPSLQEGETEPYSLVGRARAKPEMADQLQTRLIDMVAPTRKEPGALEYHVHRDRHDNNLFVFYEVWQSREHLERHLTTPHVQDFLKERHHYLEGDMEIDWLVMQSPYPE</sequence>
<organism evidence="2 3">
    <name type="scientific">Kiloniella antarctica</name>
    <dbReference type="NCBI Taxonomy" id="1550907"/>
    <lineage>
        <taxon>Bacteria</taxon>
        <taxon>Pseudomonadati</taxon>
        <taxon>Pseudomonadota</taxon>
        <taxon>Alphaproteobacteria</taxon>
        <taxon>Rhodospirillales</taxon>
        <taxon>Kiloniellaceae</taxon>
        <taxon>Kiloniella</taxon>
    </lineage>
</organism>
<dbReference type="Gene3D" id="3.30.70.100">
    <property type="match status" value="1"/>
</dbReference>
<evidence type="ECO:0000313" key="2">
    <source>
        <dbReference type="EMBL" id="MFD2205521.1"/>
    </source>
</evidence>
<dbReference type="Pfam" id="PF03992">
    <property type="entry name" value="ABM"/>
    <property type="match status" value="1"/>
</dbReference>
<dbReference type="PROSITE" id="PS51725">
    <property type="entry name" value="ABM"/>
    <property type="match status" value="1"/>
</dbReference>